<dbReference type="InterPro" id="IPR005656">
    <property type="entry name" value="MmgE_PrpD"/>
</dbReference>
<dbReference type="Gene3D" id="1.10.4100.10">
    <property type="entry name" value="2-methylcitrate dehydratase PrpD"/>
    <property type="match status" value="1"/>
</dbReference>
<dbReference type="InterPro" id="IPR042188">
    <property type="entry name" value="MmgE/PrpD_sf_2"/>
</dbReference>
<feature type="domain" description="MmgE/PrpD C-terminal" evidence="3">
    <location>
        <begin position="268"/>
        <end position="438"/>
    </location>
</feature>
<sequence>MNSKTIAEQFSEYASSLHYEDLPDEVVHRAKCLIIDTLGCALGGYASDPVRIARELAANVTSKEPASLLCSGEKTSLDLAVFVNGVMIRYLDFNDGYTGKEAGHPSDSIAALISTGEVMHADGRALITATVVAYEIFCRMCDTLNIKPMGFDHVTLGAMASVTGAARLLGLTPEQITQAVNLTVAANVALYQTRIGNVSMWKGCAYANASRNAIFAAQLAKRGMTGPSPVFEGRAGYFTAVSRQPFELAPFGGGNQPFKIMECLIKKYPLGQYSQSVVEAALLVRERIRSVRDIVEVHIHTLETAVSMMAGDPEKWRPSNRESADHSMPYAAAVALMHGRVDRTHFEDPYLHDPELLELVSRIRCSVSEEANRREPEAMLCDLDLTLADGRCEAVRVEYHRGHPRNPMSNDEVEGKFRRLADGALTKRQSDMLLSQLWKLDELADVGDLFALARID</sequence>
<feature type="domain" description="MmgE/PrpD N-terminal" evidence="2">
    <location>
        <begin position="8"/>
        <end position="245"/>
    </location>
</feature>
<dbReference type="InterPro" id="IPR042183">
    <property type="entry name" value="MmgE/PrpD_sf_1"/>
</dbReference>
<protein>
    <submittedName>
        <fullName evidence="4">MmgE/PrpD family protein</fullName>
    </submittedName>
</protein>
<proteinExistence type="inferred from homology"/>
<dbReference type="RefSeq" id="WP_062089640.1">
    <property type="nucleotide sequence ID" value="NZ_FCOK02000041.1"/>
</dbReference>
<evidence type="ECO:0000259" key="2">
    <source>
        <dbReference type="Pfam" id="PF03972"/>
    </source>
</evidence>
<dbReference type="GO" id="GO:0016829">
    <property type="term" value="F:lyase activity"/>
    <property type="evidence" value="ECO:0007669"/>
    <property type="project" value="InterPro"/>
</dbReference>
<dbReference type="EMBL" id="FCOK02000041">
    <property type="protein sequence ID" value="SAL51456.1"/>
    <property type="molecule type" value="Genomic_DNA"/>
</dbReference>
<dbReference type="AlphaFoldDB" id="A0A158I4I6"/>
<comment type="similarity">
    <text evidence="1">Belongs to the PrpD family.</text>
</comment>
<dbReference type="InterPro" id="IPR036148">
    <property type="entry name" value="MmgE/PrpD_sf"/>
</dbReference>
<dbReference type="OrthoDB" id="9797528at2"/>
<reference evidence="4 5" key="1">
    <citation type="submission" date="2016-01" db="EMBL/GenBank/DDBJ databases">
        <authorList>
            <person name="Oliw E.H."/>
        </authorList>
    </citation>
    <scope>NUCLEOTIDE SEQUENCE [LARGE SCALE GENOMIC DNA]</scope>
    <source>
        <strain evidence="4">LMG 27134</strain>
    </source>
</reference>
<organism evidence="4 5">
    <name type="scientific">Caballeronia udeis</name>
    <dbReference type="NCBI Taxonomy" id="1232866"/>
    <lineage>
        <taxon>Bacteria</taxon>
        <taxon>Pseudomonadati</taxon>
        <taxon>Pseudomonadota</taxon>
        <taxon>Betaproteobacteria</taxon>
        <taxon>Burkholderiales</taxon>
        <taxon>Burkholderiaceae</taxon>
        <taxon>Caballeronia</taxon>
    </lineage>
</organism>
<evidence type="ECO:0000313" key="5">
    <source>
        <dbReference type="Proteomes" id="UP000054683"/>
    </source>
</evidence>
<gene>
    <name evidence="4" type="ORF">AWB69_05271</name>
</gene>
<dbReference type="PANTHER" id="PTHR16943:SF8">
    <property type="entry name" value="2-METHYLCITRATE DEHYDRATASE"/>
    <property type="match status" value="1"/>
</dbReference>
<dbReference type="Pfam" id="PF19305">
    <property type="entry name" value="MmgE_PrpD_C"/>
    <property type="match status" value="1"/>
</dbReference>
<name>A0A158I4I6_9BURK</name>
<dbReference type="PANTHER" id="PTHR16943">
    <property type="entry name" value="2-METHYLCITRATE DEHYDRATASE-RELATED"/>
    <property type="match status" value="1"/>
</dbReference>
<accession>A0A158I4I6</accession>
<dbReference type="Pfam" id="PF03972">
    <property type="entry name" value="MmgE_PrpD_N"/>
    <property type="match status" value="1"/>
</dbReference>
<dbReference type="InterPro" id="IPR045336">
    <property type="entry name" value="MmgE_PrpD_N"/>
</dbReference>
<dbReference type="SUPFAM" id="SSF103378">
    <property type="entry name" value="2-methylcitrate dehydratase PrpD"/>
    <property type="match status" value="1"/>
</dbReference>
<evidence type="ECO:0000259" key="3">
    <source>
        <dbReference type="Pfam" id="PF19305"/>
    </source>
</evidence>
<dbReference type="Proteomes" id="UP000054683">
    <property type="component" value="Unassembled WGS sequence"/>
</dbReference>
<dbReference type="Gene3D" id="3.30.1330.120">
    <property type="entry name" value="2-methylcitrate dehydratase PrpD"/>
    <property type="match status" value="1"/>
</dbReference>
<evidence type="ECO:0000256" key="1">
    <source>
        <dbReference type="ARBA" id="ARBA00006174"/>
    </source>
</evidence>
<dbReference type="InterPro" id="IPR045337">
    <property type="entry name" value="MmgE_PrpD_C"/>
</dbReference>
<evidence type="ECO:0000313" key="4">
    <source>
        <dbReference type="EMBL" id="SAL51456.1"/>
    </source>
</evidence>